<evidence type="ECO:0000313" key="4">
    <source>
        <dbReference type="EMBL" id="XCO00666.1"/>
    </source>
</evidence>
<dbReference type="Pfam" id="PF01789">
    <property type="entry name" value="PsbP"/>
    <property type="match status" value="1"/>
</dbReference>
<dbReference type="AlphaFoldDB" id="A0AAU8MKQ8"/>
<evidence type="ECO:0000256" key="2">
    <source>
        <dbReference type="SAM" id="SignalP"/>
    </source>
</evidence>
<dbReference type="GO" id="GO:0019898">
    <property type="term" value="C:extrinsic component of membrane"/>
    <property type="evidence" value="ECO:0007669"/>
    <property type="project" value="InterPro"/>
</dbReference>
<dbReference type="PANTHER" id="PTHR31407:SF16">
    <property type="entry name" value="PSBP DOMAIN-CONTAINING PROTEIN 7, CHLOROPLASTIC"/>
    <property type="match status" value="1"/>
</dbReference>
<dbReference type="SUPFAM" id="SSF55724">
    <property type="entry name" value="Mog1p/PsbP-like"/>
    <property type="match status" value="1"/>
</dbReference>
<organism evidence="4">
    <name type="scientific">Chroomonas placoidea</name>
    <dbReference type="NCBI Taxonomy" id="173977"/>
    <lineage>
        <taxon>Eukaryota</taxon>
        <taxon>Cryptophyceae</taxon>
        <taxon>Pyrenomonadales</taxon>
        <taxon>Chroomonadaceae</taxon>
        <taxon>Chroomonas</taxon>
    </lineage>
</organism>
<dbReference type="PANTHER" id="PTHR31407">
    <property type="match status" value="1"/>
</dbReference>
<evidence type="ECO:0000256" key="1">
    <source>
        <dbReference type="SAM" id="MobiDB-lite"/>
    </source>
</evidence>
<protein>
    <submittedName>
        <fullName evidence="4">Chloroplast PsbP</fullName>
    </submittedName>
</protein>
<dbReference type="GO" id="GO:0009523">
    <property type="term" value="C:photosystem II"/>
    <property type="evidence" value="ECO:0007669"/>
    <property type="project" value="InterPro"/>
</dbReference>
<proteinExistence type="evidence at transcript level"/>
<feature type="domain" description="PsbP C-terminal" evidence="3">
    <location>
        <begin position="84"/>
        <end position="227"/>
    </location>
</feature>
<reference evidence="4" key="1">
    <citation type="submission" date="2024-06" db="EMBL/GenBank/DDBJ databases">
        <authorList>
            <person name="Zhao L."/>
        </authorList>
    </citation>
    <scope>NUCLEOTIDE SEQUENCE</scope>
    <source>
        <strain evidence="4">T11</strain>
    </source>
</reference>
<accession>A0AAU8MKQ8</accession>
<dbReference type="GO" id="GO:0005509">
    <property type="term" value="F:calcium ion binding"/>
    <property type="evidence" value="ECO:0007669"/>
    <property type="project" value="InterPro"/>
</dbReference>
<dbReference type="GO" id="GO:0015979">
    <property type="term" value="P:photosynthesis"/>
    <property type="evidence" value="ECO:0007669"/>
    <property type="project" value="InterPro"/>
</dbReference>
<keyword evidence="2" id="KW-0732">Signal</keyword>
<dbReference type="Gene3D" id="3.40.1000.10">
    <property type="entry name" value="Mog1/PsbP, alpha/beta/alpha sandwich"/>
    <property type="match status" value="1"/>
</dbReference>
<feature type="region of interest" description="Disordered" evidence="1">
    <location>
        <begin position="52"/>
        <end position="82"/>
    </location>
</feature>
<dbReference type="InterPro" id="IPR002683">
    <property type="entry name" value="PsbP_C"/>
</dbReference>
<dbReference type="EMBL" id="PP870017">
    <property type="protein sequence ID" value="XCO00666.1"/>
    <property type="molecule type" value="mRNA"/>
</dbReference>
<dbReference type="InterPro" id="IPR016123">
    <property type="entry name" value="Mog1/PsbP_a/b/a-sand"/>
</dbReference>
<feature type="chain" id="PRO_5043952967" evidence="2">
    <location>
        <begin position="29"/>
        <end position="231"/>
    </location>
</feature>
<name>A0AAU8MKQ8_9CRYP</name>
<feature type="signal peptide" evidence="2">
    <location>
        <begin position="1"/>
        <end position="28"/>
    </location>
</feature>
<evidence type="ECO:0000259" key="3">
    <source>
        <dbReference type="Pfam" id="PF01789"/>
    </source>
</evidence>
<dbReference type="NCBIfam" id="NF040946">
    <property type="entry name" value="PSII_PsbP"/>
    <property type="match status" value="1"/>
</dbReference>
<sequence length="231" mass="25267">MSRRAIFNAGAATAAAWLLASVPGAAVASDWIEVEDPKTGKITYYNTVTQKTSETNPEGSAGVTADAADNTPKDQKPSRMGGLLEPFKDINKGFQLFKPKGWNQFDAAPGEYDIKWEDLVEKSEMVMVGSSNVKTATSVSALGPVDKVGANLAKKKKAELVSATERTDGNGILYYKFVFKQGDEKKGAREVFQLAVNKGRLWSVTATTSEKRWPKREAFYENVMKSFVPKL</sequence>